<evidence type="ECO:0000313" key="1">
    <source>
        <dbReference type="EMBL" id="GGR84139.1"/>
    </source>
</evidence>
<protein>
    <submittedName>
        <fullName evidence="1">Uncharacterized protein</fullName>
    </submittedName>
</protein>
<evidence type="ECO:0000313" key="2">
    <source>
        <dbReference type="Proteomes" id="UP000644548"/>
    </source>
</evidence>
<dbReference type="RefSeq" id="WP_189071900.1">
    <property type="nucleotide sequence ID" value="NZ_BMQN01000001.1"/>
</dbReference>
<gene>
    <name evidence="1" type="ORF">GCM10008960_08980</name>
</gene>
<accession>A0ABQ2S171</accession>
<proteinExistence type="predicted"/>
<dbReference type="EMBL" id="BMQN01000001">
    <property type="protein sequence ID" value="GGR84139.1"/>
    <property type="molecule type" value="Genomic_DNA"/>
</dbReference>
<organism evidence="1 2">
    <name type="scientific">Deinococcus sedimenti</name>
    <dbReference type="NCBI Taxonomy" id="1867090"/>
    <lineage>
        <taxon>Bacteria</taxon>
        <taxon>Thermotogati</taxon>
        <taxon>Deinococcota</taxon>
        <taxon>Deinococci</taxon>
        <taxon>Deinococcales</taxon>
        <taxon>Deinococcaceae</taxon>
        <taxon>Deinococcus</taxon>
    </lineage>
</organism>
<reference evidence="2" key="1">
    <citation type="journal article" date="2019" name="Int. J. Syst. Evol. Microbiol.">
        <title>The Global Catalogue of Microorganisms (GCM) 10K type strain sequencing project: providing services to taxonomists for standard genome sequencing and annotation.</title>
        <authorList>
            <consortium name="The Broad Institute Genomics Platform"/>
            <consortium name="The Broad Institute Genome Sequencing Center for Infectious Disease"/>
            <person name="Wu L."/>
            <person name="Ma J."/>
        </authorList>
    </citation>
    <scope>NUCLEOTIDE SEQUENCE [LARGE SCALE GENOMIC DNA]</scope>
    <source>
        <strain evidence="2">JCM 31405</strain>
    </source>
</reference>
<name>A0ABQ2S171_9DEIO</name>
<dbReference type="Proteomes" id="UP000644548">
    <property type="component" value="Unassembled WGS sequence"/>
</dbReference>
<keyword evidence="2" id="KW-1185">Reference proteome</keyword>
<sequence length="240" mass="25995">MKRLVPFPRRSTGDLPVPLRWSVRLLVCGLLATLLSACLPPPVGPSLTHLTVVSGEDWTPQDLLERSELPGDRLLPLAEALDRAPVGSLMIACEYAAALWGPCRHLTRKISADRVVEEPGWFGRGATQLPLTSLLRRDLVLVVDTGVRDVHLRAVMREVERLGDAPYLLNGTVDAFDCGTYQNALQRAAGLPDAVPIDARWGAYLPSGVLRIPTNRLLLAGASAQLLKQSARKGPGTAIH</sequence>
<comment type="caution">
    <text evidence="1">The sequence shown here is derived from an EMBL/GenBank/DDBJ whole genome shotgun (WGS) entry which is preliminary data.</text>
</comment>